<keyword evidence="3" id="KW-1185">Reference proteome</keyword>
<dbReference type="Gene3D" id="3.30.1330.80">
    <property type="entry name" value="Hypothetical protein, similar to alpha- acetolactate decarboxylase, domain 2"/>
    <property type="match status" value="1"/>
</dbReference>
<dbReference type="GO" id="GO:0003677">
    <property type="term" value="F:DNA binding"/>
    <property type="evidence" value="ECO:0007669"/>
    <property type="project" value="UniProtKB-KW"/>
</dbReference>
<comment type="caution">
    <text evidence="2">The sequence shown here is derived from an EMBL/GenBank/DDBJ whole genome shotgun (WGS) entry which is preliminary data.</text>
</comment>
<protein>
    <submittedName>
        <fullName evidence="2">DNA-binding protein</fullName>
    </submittedName>
</protein>
<gene>
    <name evidence="2" type="ORF">DK846_00070</name>
</gene>
<accession>A0A2V2N813</accession>
<dbReference type="PANTHER" id="PTHR34988:SF1">
    <property type="entry name" value="DNA-BINDING PROTEIN"/>
    <property type="match status" value="1"/>
</dbReference>
<evidence type="ECO:0000259" key="1">
    <source>
        <dbReference type="PROSITE" id="PS51742"/>
    </source>
</evidence>
<name>A0A2V2N813_9EURY</name>
<dbReference type="GeneID" id="97548890"/>
<dbReference type="CDD" id="cd11378">
    <property type="entry name" value="DUF296"/>
    <property type="match status" value="1"/>
</dbReference>
<dbReference type="PANTHER" id="PTHR34988">
    <property type="entry name" value="PROTEIN, PUTATIVE-RELATED"/>
    <property type="match status" value="1"/>
</dbReference>
<proteinExistence type="predicted"/>
<organism evidence="2 3">
    <name type="scientific">Methanospirillum lacunae</name>
    <dbReference type="NCBI Taxonomy" id="668570"/>
    <lineage>
        <taxon>Archaea</taxon>
        <taxon>Methanobacteriati</taxon>
        <taxon>Methanobacteriota</taxon>
        <taxon>Stenosarchaea group</taxon>
        <taxon>Methanomicrobia</taxon>
        <taxon>Methanomicrobiales</taxon>
        <taxon>Methanospirillaceae</taxon>
        <taxon>Methanospirillum</taxon>
    </lineage>
</organism>
<evidence type="ECO:0000313" key="2">
    <source>
        <dbReference type="EMBL" id="PWR74685.1"/>
    </source>
</evidence>
<dbReference type="EMBL" id="QGMY01000001">
    <property type="protein sequence ID" value="PWR74685.1"/>
    <property type="molecule type" value="Genomic_DNA"/>
</dbReference>
<evidence type="ECO:0000313" key="3">
    <source>
        <dbReference type="Proteomes" id="UP000245657"/>
    </source>
</evidence>
<dbReference type="PROSITE" id="PS51742">
    <property type="entry name" value="PPC"/>
    <property type="match status" value="1"/>
</dbReference>
<dbReference type="OrthoDB" id="371648at2157"/>
<sequence length="149" mass="16428">MEYASGTQGRIFYIRFDHGENLLSELQTFISENNIRSGMIHLIGALSQGTLVTGPKETVLPPDPNWHSFDDARELVGIAMIREGTDGPAIHFHCSTGRGDSSLTGCIRSGTKVYIVIEAVITEFAGFTVFTEKNEKIGLDLPMPRQNQE</sequence>
<dbReference type="InterPro" id="IPR005175">
    <property type="entry name" value="PPC_dom"/>
</dbReference>
<dbReference type="Proteomes" id="UP000245657">
    <property type="component" value="Unassembled WGS sequence"/>
</dbReference>
<reference evidence="2 3" key="1">
    <citation type="submission" date="2018-05" db="EMBL/GenBank/DDBJ databases">
        <title>Draft genome of Methanospirillum lacunae Ki8-1.</title>
        <authorList>
            <person name="Dueholm M.S."/>
            <person name="Nielsen P.H."/>
            <person name="Bakmann L.F."/>
            <person name="Otzen D.E."/>
        </authorList>
    </citation>
    <scope>NUCLEOTIDE SEQUENCE [LARGE SCALE GENOMIC DNA]</scope>
    <source>
        <strain evidence="2 3">Ki8-1</strain>
    </source>
</reference>
<feature type="domain" description="PPC" evidence="1">
    <location>
        <begin position="6"/>
        <end position="145"/>
    </location>
</feature>
<dbReference type="RefSeq" id="WP_109966885.1">
    <property type="nucleotide sequence ID" value="NZ_CP176093.1"/>
</dbReference>
<dbReference type="SUPFAM" id="SSF117856">
    <property type="entry name" value="AF0104/ALDC/Ptd012-like"/>
    <property type="match status" value="1"/>
</dbReference>
<dbReference type="AlphaFoldDB" id="A0A2V2N813"/>
<dbReference type="Pfam" id="PF03479">
    <property type="entry name" value="PCC"/>
    <property type="match status" value="1"/>
</dbReference>
<keyword evidence="2" id="KW-0238">DNA-binding</keyword>